<gene>
    <name evidence="1" type="ORF">ACFS5J_01005</name>
</gene>
<organism evidence="1 2">
    <name type="scientific">Flavobacterium chuncheonense</name>
    <dbReference type="NCBI Taxonomy" id="2026653"/>
    <lineage>
        <taxon>Bacteria</taxon>
        <taxon>Pseudomonadati</taxon>
        <taxon>Bacteroidota</taxon>
        <taxon>Flavobacteriia</taxon>
        <taxon>Flavobacteriales</taxon>
        <taxon>Flavobacteriaceae</taxon>
        <taxon>Flavobacterium</taxon>
    </lineage>
</organism>
<evidence type="ECO:0000313" key="1">
    <source>
        <dbReference type="EMBL" id="MFD2890592.1"/>
    </source>
</evidence>
<reference evidence="2" key="1">
    <citation type="journal article" date="2019" name="Int. J. Syst. Evol. Microbiol.">
        <title>The Global Catalogue of Microorganisms (GCM) 10K type strain sequencing project: providing services to taxonomists for standard genome sequencing and annotation.</title>
        <authorList>
            <consortium name="The Broad Institute Genomics Platform"/>
            <consortium name="The Broad Institute Genome Sequencing Center for Infectious Disease"/>
            <person name="Wu L."/>
            <person name="Ma J."/>
        </authorList>
    </citation>
    <scope>NUCLEOTIDE SEQUENCE [LARGE SCALE GENOMIC DNA]</scope>
    <source>
        <strain evidence="2">KCTC 22671</strain>
    </source>
</reference>
<evidence type="ECO:0000313" key="2">
    <source>
        <dbReference type="Proteomes" id="UP001597534"/>
    </source>
</evidence>
<protein>
    <recommendedName>
        <fullName evidence="3">Secreted protein</fullName>
    </recommendedName>
</protein>
<accession>A0ABW5YIK2</accession>
<keyword evidence="2" id="KW-1185">Reference proteome</keyword>
<name>A0ABW5YIK2_9FLAO</name>
<dbReference type="EMBL" id="JBHUPC010000006">
    <property type="protein sequence ID" value="MFD2890592.1"/>
    <property type="molecule type" value="Genomic_DNA"/>
</dbReference>
<evidence type="ECO:0008006" key="3">
    <source>
        <dbReference type="Google" id="ProtNLM"/>
    </source>
</evidence>
<comment type="caution">
    <text evidence="1">The sequence shown here is derived from an EMBL/GenBank/DDBJ whole genome shotgun (WGS) entry which is preliminary data.</text>
</comment>
<dbReference type="Proteomes" id="UP001597534">
    <property type="component" value="Unassembled WGS sequence"/>
</dbReference>
<dbReference type="RefSeq" id="WP_379810051.1">
    <property type="nucleotide sequence ID" value="NZ_JBHUPC010000006.1"/>
</dbReference>
<proteinExistence type="predicted"/>
<sequence>MKLIVYLFSLFSILSYSQKKDCEYFFEEKTDSTAIKVLPEKLVYERVFGNSKDLVQFTLLNNNGVPTIGVQVLQKSSLFIPALCLDSKSKIIFQLENGKIVTLLSTNKEVCSSLGYDEIEKSNIRVLSGYFVFTRNNYDQLKKSPISLMRIQFVGENKDYSLKKEINSEALNTTHYPSTIFMEHLKCIE</sequence>